<dbReference type="Gene3D" id="3.30.420.40">
    <property type="match status" value="2"/>
</dbReference>
<dbReference type="InterPro" id="IPR052519">
    <property type="entry name" value="Euk-type_GlcNAc_Kinase"/>
</dbReference>
<dbReference type="RefSeq" id="WP_012499340.1">
    <property type="nucleotide sequence ID" value="NC_011026.1"/>
</dbReference>
<dbReference type="AlphaFoldDB" id="B3QWE3"/>
<dbReference type="Proteomes" id="UP000001208">
    <property type="component" value="Chromosome"/>
</dbReference>
<protein>
    <submittedName>
        <fullName evidence="1">ATPase BadF/BadG/BcrA/BcrD type</fullName>
    </submittedName>
</protein>
<dbReference type="eggNOG" id="COG2971">
    <property type="taxonomic scope" value="Bacteria"/>
</dbReference>
<reference evidence="1 2" key="1">
    <citation type="submission" date="2008-06" db="EMBL/GenBank/DDBJ databases">
        <title>Complete sequence of Chloroherpeton thalassium ATCC 35110.</title>
        <authorList>
            <consortium name="US DOE Joint Genome Institute"/>
            <person name="Lucas S."/>
            <person name="Copeland A."/>
            <person name="Lapidus A."/>
            <person name="Glavina del Rio T."/>
            <person name="Dalin E."/>
            <person name="Tice H."/>
            <person name="Bruce D."/>
            <person name="Goodwin L."/>
            <person name="Pitluck S."/>
            <person name="Schmutz J."/>
            <person name="Larimer F."/>
            <person name="Land M."/>
            <person name="Hauser L."/>
            <person name="Kyrpides N."/>
            <person name="Mikhailova N."/>
            <person name="Liu Z."/>
            <person name="Li T."/>
            <person name="Zhao F."/>
            <person name="Overmann J."/>
            <person name="Bryant D.A."/>
            <person name="Richardson P."/>
        </authorList>
    </citation>
    <scope>NUCLEOTIDE SEQUENCE [LARGE SCALE GENOMIC DNA]</scope>
    <source>
        <strain evidence="2">ATCC 35110 / GB-78</strain>
    </source>
</reference>
<accession>B3QWE3</accession>
<dbReference type="HOGENOM" id="CLU_1048440_0_0_10"/>
<gene>
    <name evidence="1" type="ordered locus">Ctha_0788</name>
</gene>
<name>B3QWE3_CHLT3</name>
<dbReference type="PANTHER" id="PTHR43190:SF3">
    <property type="entry name" value="N-ACETYL-D-GLUCOSAMINE KINASE"/>
    <property type="match status" value="1"/>
</dbReference>
<evidence type="ECO:0000313" key="1">
    <source>
        <dbReference type="EMBL" id="ACF13256.1"/>
    </source>
</evidence>
<proteinExistence type="predicted"/>
<dbReference type="OrthoDB" id="871343at2"/>
<sequence>MQLYLDGGGSSLKIFQKKHGDDAPVLISRREGNFNFQSGCRESILIALADACRRFPAEKITIGLAGIIQSEEKLTVYNALRHDAKKELIVMSDLELAFELYFEQQDGMMAILGTGSIFAAKLDDHIIKVGGYGKLLGDSGSGIAIGRKAAREYLKLLDGFFEDDLFQRFMQMTFENRESVIDQIYSKSFPLQSLAPLVLQLAERKSQTACRILKKESRKVANAVQLLISKLPNKKKAATETLWRACGTFKSISHIYPQRTGRAQN</sequence>
<keyword evidence="2" id="KW-1185">Reference proteome</keyword>
<dbReference type="InterPro" id="IPR043129">
    <property type="entry name" value="ATPase_NBD"/>
</dbReference>
<dbReference type="KEGG" id="cts:Ctha_0788"/>
<dbReference type="PANTHER" id="PTHR43190">
    <property type="entry name" value="N-ACETYL-D-GLUCOSAMINE KINASE"/>
    <property type="match status" value="1"/>
</dbReference>
<dbReference type="STRING" id="517418.Ctha_0788"/>
<evidence type="ECO:0000313" key="2">
    <source>
        <dbReference type="Proteomes" id="UP000001208"/>
    </source>
</evidence>
<organism evidence="1 2">
    <name type="scientific">Chloroherpeton thalassium (strain ATCC 35110 / GB-78)</name>
    <dbReference type="NCBI Taxonomy" id="517418"/>
    <lineage>
        <taxon>Bacteria</taxon>
        <taxon>Pseudomonadati</taxon>
        <taxon>Chlorobiota</taxon>
        <taxon>Chlorobiia</taxon>
        <taxon>Chlorobiales</taxon>
        <taxon>Chloroherpetonaceae</taxon>
        <taxon>Chloroherpeton</taxon>
    </lineage>
</organism>
<dbReference type="EMBL" id="CP001100">
    <property type="protein sequence ID" value="ACF13256.1"/>
    <property type="molecule type" value="Genomic_DNA"/>
</dbReference>
<dbReference type="SUPFAM" id="SSF53067">
    <property type="entry name" value="Actin-like ATPase domain"/>
    <property type="match status" value="1"/>
</dbReference>